<protein>
    <recommendedName>
        <fullName evidence="3">Single domain-containing protein</fullName>
    </recommendedName>
</protein>
<keyword evidence="2" id="KW-0964">Secreted</keyword>
<dbReference type="GO" id="GO:0005576">
    <property type="term" value="C:extracellular region"/>
    <property type="evidence" value="ECO:0007669"/>
    <property type="project" value="UniProtKB-SubCell"/>
</dbReference>
<sequence>MAVGEVFNTGPEPCSTYTCHEPNSVYALTCAFWTAGEGCEIVAGNQSSVYPGCCPTESCSDNLINVDEKEKYSL</sequence>
<gene>
    <name evidence="4" type="ORF">ONE63_003280</name>
</gene>
<organism evidence="4 5">
    <name type="scientific">Megalurothrips usitatus</name>
    <name type="common">bean blossom thrips</name>
    <dbReference type="NCBI Taxonomy" id="439358"/>
    <lineage>
        <taxon>Eukaryota</taxon>
        <taxon>Metazoa</taxon>
        <taxon>Ecdysozoa</taxon>
        <taxon>Arthropoda</taxon>
        <taxon>Hexapoda</taxon>
        <taxon>Insecta</taxon>
        <taxon>Pterygota</taxon>
        <taxon>Neoptera</taxon>
        <taxon>Paraneoptera</taxon>
        <taxon>Thysanoptera</taxon>
        <taxon>Terebrantia</taxon>
        <taxon>Thripoidea</taxon>
        <taxon>Thripidae</taxon>
        <taxon>Megalurothrips</taxon>
    </lineage>
</organism>
<dbReference type="AlphaFoldDB" id="A0AAV7XB13"/>
<comment type="subcellular location">
    <subcellularLocation>
        <location evidence="1">Secreted</location>
    </subcellularLocation>
</comment>
<evidence type="ECO:0000313" key="5">
    <source>
        <dbReference type="Proteomes" id="UP001075354"/>
    </source>
</evidence>
<dbReference type="EMBL" id="JAPTSV010000013">
    <property type="protein sequence ID" value="KAJ1521633.1"/>
    <property type="molecule type" value="Genomic_DNA"/>
</dbReference>
<dbReference type="Pfam" id="PF15430">
    <property type="entry name" value="SVWC"/>
    <property type="match status" value="1"/>
</dbReference>
<dbReference type="InterPro" id="IPR029277">
    <property type="entry name" value="SVWC_dom"/>
</dbReference>
<feature type="domain" description="Single" evidence="3">
    <location>
        <begin position="3"/>
        <end position="59"/>
    </location>
</feature>
<keyword evidence="5" id="KW-1185">Reference proteome</keyword>
<evidence type="ECO:0000313" key="4">
    <source>
        <dbReference type="EMBL" id="KAJ1521633.1"/>
    </source>
</evidence>
<accession>A0AAV7XB13</accession>
<proteinExistence type="predicted"/>
<evidence type="ECO:0000259" key="3">
    <source>
        <dbReference type="Pfam" id="PF15430"/>
    </source>
</evidence>
<name>A0AAV7XB13_9NEOP</name>
<comment type="caution">
    <text evidence="4">The sequence shown here is derived from an EMBL/GenBank/DDBJ whole genome shotgun (WGS) entry which is preliminary data.</text>
</comment>
<evidence type="ECO:0000256" key="1">
    <source>
        <dbReference type="ARBA" id="ARBA00004613"/>
    </source>
</evidence>
<dbReference type="Proteomes" id="UP001075354">
    <property type="component" value="Chromosome 13"/>
</dbReference>
<reference evidence="4" key="1">
    <citation type="submission" date="2022-12" db="EMBL/GenBank/DDBJ databases">
        <title>Chromosome-level genome assembly of the bean flower thrips Megalurothrips usitatus.</title>
        <authorList>
            <person name="Ma L."/>
            <person name="Liu Q."/>
            <person name="Li H."/>
            <person name="Cai W."/>
        </authorList>
    </citation>
    <scope>NUCLEOTIDE SEQUENCE</scope>
    <source>
        <strain evidence="4">Cailab_2022a</strain>
    </source>
</reference>
<evidence type="ECO:0000256" key="2">
    <source>
        <dbReference type="ARBA" id="ARBA00022525"/>
    </source>
</evidence>